<keyword evidence="2" id="KW-0812">Transmembrane</keyword>
<evidence type="ECO:0000313" key="3">
    <source>
        <dbReference type="EMBL" id="UHM24684.1"/>
    </source>
</evidence>
<dbReference type="RefSeq" id="YP_010282120.1">
    <property type="nucleotide sequence ID" value="NC_061027.1"/>
</dbReference>
<dbReference type="EMBL" id="MT991050">
    <property type="protein sequence ID" value="UHM24684.1"/>
    <property type="molecule type" value="Genomic_DNA"/>
</dbReference>
<dbReference type="AlphaFoldDB" id="A0A8K1XFK1"/>
<keyword evidence="2" id="KW-1133">Transmembrane helix</keyword>
<keyword evidence="3" id="KW-0496">Mitochondrion</keyword>
<evidence type="ECO:0000256" key="1">
    <source>
        <dbReference type="SAM" id="MobiDB-lite"/>
    </source>
</evidence>
<evidence type="ECO:0000256" key="2">
    <source>
        <dbReference type="SAM" id="Phobius"/>
    </source>
</evidence>
<feature type="transmembrane region" description="Helical" evidence="2">
    <location>
        <begin position="6"/>
        <end position="24"/>
    </location>
</feature>
<feature type="region of interest" description="Disordered" evidence="1">
    <location>
        <begin position="34"/>
        <end position="53"/>
    </location>
</feature>
<reference evidence="3" key="1">
    <citation type="submission" date="2020-09" db="EMBL/GenBank/DDBJ databases">
        <title>The complete mitochondrial genome of Steppe Ribbon Racer (Psammophis lineolatus): the first representative from the snake family Psammophiidae and its phylogenetic implications.</title>
        <authorList>
            <person name="Chen M."/>
            <person name="Liu J."/>
            <person name="Wu N."/>
            <person name="Guo X."/>
        </authorList>
    </citation>
    <scope>NUCLEOTIDE SEQUENCE</scope>
</reference>
<protein>
    <submittedName>
        <fullName evidence="3">ATP synthase F0 subunit 8</fullName>
    </submittedName>
</protein>
<proteinExistence type="predicted"/>
<geneLocation type="mitochondrion" evidence="3"/>
<gene>
    <name evidence="3" type="primary">ATP8</name>
</gene>
<name>A0A8K1XFK1_9SAUR</name>
<keyword evidence="2" id="KW-0472">Membrane</keyword>
<accession>A0A8K1XFK1</accession>
<dbReference type="GeneID" id="70901839"/>
<organism evidence="3">
    <name type="scientific">Psammophis lineolatus</name>
    <dbReference type="NCBI Taxonomy" id="224566"/>
    <lineage>
        <taxon>Eukaryota</taxon>
        <taxon>Metazoa</taxon>
        <taxon>Chordata</taxon>
        <taxon>Craniata</taxon>
        <taxon>Vertebrata</taxon>
        <taxon>Euteleostomi</taxon>
        <taxon>Lepidosauria</taxon>
        <taxon>Squamata</taxon>
        <taxon>Bifurcata</taxon>
        <taxon>Unidentata</taxon>
        <taxon>Episquamata</taxon>
        <taxon>Toxicofera</taxon>
        <taxon>Serpentes</taxon>
        <taxon>Colubroidea</taxon>
        <taxon>Lamprophiidae</taxon>
        <taxon>Psammophiinae</taxon>
        <taxon>Psammophis</taxon>
    </lineage>
</organism>
<sequence length="53" mass="6262">MPQLDTIYIFTVYLWAWTTLILIMRTIKNTTIAKTPKPKHSEDKKPTPTMPWT</sequence>
<dbReference type="CTD" id="4509"/>